<proteinExistence type="predicted"/>
<sequence length="134" mass="14863">MGGRHRPDLGWWRLGPALLFLVFLASGRRSWLLGVSIEISLARGWGSQVEPLSWVAMTMCTSLGYYSFVLAPVHNGSCEIREIRPEFGVPVGSWGSRSKSGFRSWAGGRDPNQELESMAKVEILAGSWKPKTRV</sequence>
<dbReference type="EMBL" id="UZAU01000716">
    <property type="status" value="NOT_ANNOTATED_CDS"/>
    <property type="molecule type" value="Genomic_DNA"/>
</dbReference>
<reference evidence="2" key="1">
    <citation type="submission" date="2018-11" db="EMBL/GenBank/DDBJ databases">
        <authorList>
            <person name="Grassa J C."/>
        </authorList>
    </citation>
    <scope>NUCLEOTIDE SEQUENCE [LARGE SCALE GENOMIC DNA]</scope>
</reference>
<reference evidence="2" key="2">
    <citation type="submission" date="2021-03" db="UniProtKB">
        <authorList>
            <consortium name="EnsemblPlants"/>
        </authorList>
    </citation>
    <scope>IDENTIFICATION</scope>
</reference>
<dbReference type="Gramene" id="evm.model.08.1685">
    <property type="protein sequence ID" value="cds.evm.model.08.1685"/>
    <property type="gene ID" value="evm.TU.08.1685"/>
</dbReference>
<name>A0A803Q9G7_CANSA</name>
<keyword evidence="1" id="KW-0472">Membrane</keyword>
<dbReference type="AlphaFoldDB" id="A0A803Q9G7"/>
<accession>A0A803Q9G7</accession>
<keyword evidence="3" id="KW-1185">Reference proteome</keyword>
<dbReference type="EnsemblPlants" id="evm.model.08.1685">
    <property type="protein sequence ID" value="cds.evm.model.08.1685"/>
    <property type="gene ID" value="evm.TU.08.1685"/>
</dbReference>
<organism evidence="2 3">
    <name type="scientific">Cannabis sativa</name>
    <name type="common">Hemp</name>
    <name type="synonym">Marijuana</name>
    <dbReference type="NCBI Taxonomy" id="3483"/>
    <lineage>
        <taxon>Eukaryota</taxon>
        <taxon>Viridiplantae</taxon>
        <taxon>Streptophyta</taxon>
        <taxon>Embryophyta</taxon>
        <taxon>Tracheophyta</taxon>
        <taxon>Spermatophyta</taxon>
        <taxon>Magnoliopsida</taxon>
        <taxon>eudicotyledons</taxon>
        <taxon>Gunneridae</taxon>
        <taxon>Pentapetalae</taxon>
        <taxon>rosids</taxon>
        <taxon>fabids</taxon>
        <taxon>Rosales</taxon>
        <taxon>Cannabaceae</taxon>
        <taxon>Cannabis</taxon>
    </lineage>
</organism>
<evidence type="ECO:0000256" key="1">
    <source>
        <dbReference type="SAM" id="Phobius"/>
    </source>
</evidence>
<keyword evidence="1" id="KW-1133">Transmembrane helix</keyword>
<evidence type="ECO:0000313" key="3">
    <source>
        <dbReference type="Proteomes" id="UP000596661"/>
    </source>
</evidence>
<feature type="transmembrane region" description="Helical" evidence="1">
    <location>
        <begin position="54"/>
        <end position="73"/>
    </location>
</feature>
<keyword evidence="1" id="KW-0812">Transmembrane</keyword>
<dbReference type="Proteomes" id="UP000596661">
    <property type="component" value="Chromosome 8"/>
</dbReference>
<protein>
    <submittedName>
        <fullName evidence="2">Uncharacterized protein</fullName>
    </submittedName>
</protein>
<evidence type="ECO:0000313" key="2">
    <source>
        <dbReference type="EnsemblPlants" id="cds.evm.model.08.1685"/>
    </source>
</evidence>